<reference evidence="8 9" key="1">
    <citation type="submission" date="2021-07" db="EMBL/GenBank/DDBJ databases">
        <title>The Aristolochia fimbriata genome: insights into angiosperm evolution, floral development and chemical biosynthesis.</title>
        <authorList>
            <person name="Jiao Y."/>
        </authorList>
    </citation>
    <scope>NUCLEOTIDE SEQUENCE [LARGE SCALE GENOMIC DNA]</scope>
    <source>
        <strain evidence="8">IBCAS-2021</strain>
        <tissue evidence="8">Leaf</tissue>
    </source>
</reference>
<evidence type="ECO:0000256" key="6">
    <source>
        <dbReference type="RuleBase" id="RU363077"/>
    </source>
</evidence>
<dbReference type="PANTHER" id="PTHR31218">
    <property type="entry name" value="WAT1-RELATED PROTEIN"/>
    <property type="match status" value="1"/>
</dbReference>
<keyword evidence="5 6" id="KW-0472">Membrane</keyword>
<dbReference type="AlphaFoldDB" id="A0AAV7E8Z9"/>
<keyword evidence="4 6" id="KW-1133">Transmembrane helix</keyword>
<evidence type="ECO:0000256" key="5">
    <source>
        <dbReference type="ARBA" id="ARBA00023136"/>
    </source>
</evidence>
<dbReference type="GO" id="GO:0016020">
    <property type="term" value="C:membrane"/>
    <property type="evidence" value="ECO:0007669"/>
    <property type="project" value="UniProtKB-SubCell"/>
</dbReference>
<accession>A0AAV7E8Z9</accession>
<dbReference type="GO" id="GO:0022857">
    <property type="term" value="F:transmembrane transporter activity"/>
    <property type="evidence" value="ECO:0007669"/>
    <property type="project" value="InterPro"/>
</dbReference>
<gene>
    <name evidence="8" type="ORF">H6P81_015636</name>
</gene>
<dbReference type="SUPFAM" id="SSF103481">
    <property type="entry name" value="Multidrug resistance efflux transporter EmrE"/>
    <property type="match status" value="2"/>
</dbReference>
<dbReference type="InterPro" id="IPR037185">
    <property type="entry name" value="EmrE-like"/>
</dbReference>
<feature type="transmembrane region" description="Helical" evidence="6">
    <location>
        <begin position="7"/>
        <end position="27"/>
    </location>
</feature>
<evidence type="ECO:0000313" key="9">
    <source>
        <dbReference type="Proteomes" id="UP000825729"/>
    </source>
</evidence>
<feature type="transmembrane region" description="Helical" evidence="6">
    <location>
        <begin position="68"/>
        <end position="91"/>
    </location>
</feature>
<evidence type="ECO:0000259" key="7">
    <source>
        <dbReference type="Pfam" id="PF00892"/>
    </source>
</evidence>
<evidence type="ECO:0000256" key="3">
    <source>
        <dbReference type="ARBA" id="ARBA00022692"/>
    </source>
</evidence>
<feature type="transmembrane region" description="Helical" evidence="6">
    <location>
        <begin position="129"/>
        <end position="149"/>
    </location>
</feature>
<feature type="transmembrane region" description="Helical" evidence="6">
    <location>
        <begin position="178"/>
        <end position="198"/>
    </location>
</feature>
<dbReference type="EMBL" id="JAINDJ010000006">
    <property type="protein sequence ID" value="KAG9444296.1"/>
    <property type="molecule type" value="Genomic_DNA"/>
</dbReference>
<feature type="transmembrane region" description="Helical" evidence="6">
    <location>
        <begin position="39"/>
        <end position="56"/>
    </location>
</feature>
<protein>
    <recommendedName>
        <fullName evidence="6">WAT1-related protein</fullName>
    </recommendedName>
</protein>
<organism evidence="8 9">
    <name type="scientific">Aristolochia fimbriata</name>
    <name type="common">White veined hardy Dutchman's pipe vine</name>
    <dbReference type="NCBI Taxonomy" id="158543"/>
    <lineage>
        <taxon>Eukaryota</taxon>
        <taxon>Viridiplantae</taxon>
        <taxon>Streptophyta</taxon>
        <taxon>Embryophyta</taxon>
        <taxon>Tracheophyta</taxon>
        <taxon>Spermatophyta</taxon>
        <taxon>Magnoliopsida</taxon>
        <taxon>Magnoliidae</taxon>
        <taxon>Piperales</taxon>
        <taxon>Aristolochiaceae</taxon>
        <taxon>Aristolochia</taxon>
    </lineage>
</organism>
<feature type="transmembrane region" description="Helical" evidence="6">
    <location>
        <begin position="274"/>
        <end position="295"/>
    </location>
</feature>
<evidence type="ECO:0000256" key="1">
    <source>
        <dbReference type="ARBA" id="ARBA00004141"/>
    </source>
</evidence>
<proteinExistence type="inferred from homology"/>
<comment type="caution">
    <text evidence="8">The sequence shown here is derived from an EMBL/GenBank/DDBJ whole genome shotgun (WGS) entry which is preliminary data.</text>
</comment>
<keyword evidence="9" id="KW-1185">Reference proteome</keyword>
<feature type="transmembrane region" description="Helical" evidence="6">
    <location>
        <begin position="301"/>
        <end position="319"/>
    </location>
</feature>
<feature type="domain" description="EamA" evidence="7">
    <location>
        <begin position="180"/>
        <end position="318"/>
    </location>
</feature>
<comment type="subcellular location">
    <subcellularLocation>
        <location evidence="1 6">Membrane</location>
        <topology evidence="1 6">Multi-pass membrane protein</topology>
    </subcellularLocation>
</comment>
<keyword evidence="3 6" id="KW-0812">Transmembrane</keyword>
<feature type="transmembrane region" description="Helical" evidence="6">
    <location>
        <begin position="97"/>
        <end position="117"/>
    </location>
</feature>
<comment type="similarity">
    <text evidence="2 6">Belongs to the drug/metabolite transporter (DMT) superfamily. Plant drug/metabolite exporter (P-DME) (TC 2.A.7.4) family.</text>
</comment>
<dbReference type="Pfam" id="PF00892">
    <property type="entry name" value="EamA"/>
    <property type="match status" value="2"/>
</dbReference>
<feature type="transmembrane region" description="Helical" evidence="6">
    <location>
        <begin position="243"/>
        <end position="262"/>
    </location>
</feature>
<sequence>MDQKKPYLVATLIQVIYAGMFLLSKAALNSGMSCFVFTFYRQAAATLFLIPIAILFERKQVPELSFKVFMKMFVLALFGITGSLDINLFALSYTTSTLAAATTNTLPAITFGLAVLLRMEVVNLKKISGTAKAAGIAVCLAGAVVIAFYKGPHLNPFHHHYHLNADSNHGHSTTTMSWIKGVFLMLSSNFLWGMWLVLQGPVLKCFPSKLLFTTIHCLLSAIQSFFVALAIDREFSRWKLGLDIALVAIVYSGVVVTGFTFYLQAWCVEKKGPVFLAVFTPLSLVITMVSSVFFLGELINLGSVLGGALMVGGLYFVLWGKGKEEKDGKLQVLENSTQKLEEKEAKEIPV</sequence>
<dbReference type="Proteomes" id="UP000825729">
    <property type="component" value="Unassembled WGS sequence"/>
</dbReference>
<evidence type="ECO:0000256" key="2">
    <source>
        <dbReference type="ARBA" id="ARBA00007635"/>
    </source>
</evidence>
<evidence type="ECO:0000313" key="8">
    <source>
        <dbReference type="EMBL" id="KAG9444296.1"/>
    </source>
</evidence>
<feature type="domain" description="EamA" evidence="7">
    <location>
        <begin position="7"/>
        <end position="145"/>
    </location>
</feature>
<name>A0AAV7E8Z9_ARIFI</name>
<dbReference type="InterPro" id="IPR030184">
    <property type="entry name" value="WAT1-related"/>
</dbReference>
<dbReference type="InterPro" id="IPR000620">
    <property type="entry name" value="EamA_dom"/>
</dbReference>
<evidence type="ECO:0000256" key="4">
    <source>
        <dbReference type="ARBA" id="ARBA00022989"/>
    </source>
</evidence>
<feature type="transmembrane region" description="Helical" evidence="6">
    <location>
        <begin position="210"/>
        <end position="231"/>
    </location>
</feature>